<dbReference type="AlphaFoldDB" id="A0A4U9V0H5"/>
<dbReference type="Pfam" id="PF16154">
    <property type="entry name" value="DUF4862"/>
    <property type="match status" value="1"/>
</dbReference>
<dbReference type="InterPro" id="IPR032344">
    <property type="entry name" value="DUF4862"/>
</dbReference>
<sequence>MTKLSEPTNRAGRQQVVALELQSAPNRQEKDSAAARQAFIASLEDIAGWHWECDLVIEHCDALTGAHATQGFPDAGR</sequence>
<reference evidence="1" key="1">
    <citation type="submission" date="2019-05" db="EMBL/GenBank/DDBJ databases">
        <authorList>
            <consortium name="Pathogen Informatics"/>
        </authorList>
    </citation>
    <scope>NUCLEOTIDE SEQUENCE [LARGE SCALE GENOMIC DNA]</scope>
    <source>
        <strain evidence="1">NCTC12965</strain>
    </source>
</reference>
<name>A0A4U9V0H5_SERFO</name>
<protein>
    <submittedName>
        <fullName evidence="1">Uncharacterized protein</fullName>
    </submittedName>
</protein>
<gene>
    <name evidence="1" type="ORF">NCTC12965_03886</name>
</gene>
<evidence type="ECO:0000313" key="1">
    <source>
        <dbReference type="EMBL" id="VTR36114.1"/>
    </source>
</evidence>
<dbReference type="EMBL" id="CABEEZ010000084">
    <property type="protein sequence ID" value="VTR36114.1"/>
    <property type="molecule type" value="Genomic_DNA"/>
</dbReference>
<proteinExistence type="predicted"/>
<organism evidence="1">
    <name type="scientific">Serratia fonticola</name>
    <dbReference type="NCBI Taxonomy" id="47917"/>
    <lineage>
        <taxon>Bacteria</taxon>
        <taxon>Pseudomonadati</taxon>
        <taxon>Pseudomonadota</taxon>
        <taxon>Gammaproteobacteria</taxon>
        <taxon>Enterobacterales</taxon>
        <taxon>Yersiniaceae</taxon>
        <taxon>Serratia</taxon>
    </lineage>
</organism>
<accession>A0A4U9V0H5</accession>